<name>A0A1L4D1I8_9BACT</name>
<dbReference type="PANTHER" id="PTHR46313">
    <property type="match status" value="1"/>
</dbReference>
<dbReference type="RefSeq" id="WP_148697807.1">
    <property type="nucleotide sequence ID" value="NZ_CP017834.1"/>
</dbReference>
<evidence type="ECO:0000313" key="2">
    <source>
        <dbReference type="Proteomes" id="UP000184731"/>
    </source>
</evidence>
<accession>A0A1L4D1I8</accession>
<keyword evidence="2" id="KW-1185">Reference proteome</keyword>
<dbReference type="OrthoDB" id="9789960at2"/>
<protein>
    <recommendedName>
        <fullName evidence="3">Amine oxidase domain-containing protein</fullName>
    </recommendedName>
</protein>
<dbReference type="InterPro" id="IPR045892">
    <property type="entry name" value="CrtISO-like"/>
</dbReference>
<dbReference type="GO" id="GO:0016116">
    <property type="term" value="P:carotenoid metabolic process"/>
    <property type="evidence" value="ECO:0007669"/>
    <property type="project" value="InterPro"/>
</dbReference>
<dbReference type="KEGG" id="saqi:AXG55_09120"/>
<dbReference type="STRING" id="1915309.AXG55_09120"/>
<sequence>MNELNPEIEVYDNVIIGAGAGGLAAAKLVALSQIHEKNALFEQHDSPGGCAGYFARGHPKSLYDVGATQLVALHEGELQSKLFSIGFENATSEWHFDKIENIHFHFPNDKTVVSIDSESNVIVKSGELNYDEQHVLQKIFLFSNNVTRPLWESLGKIPKIPMYSFLELFSNIKIFVKIKNKLTILFLTFLNFNMLTKLMGLKNHHFKSKNVINSLLLDTVQNEMKKVPSLFGIMGLSILGYGIYRLQGGMRTYFYKLSLQIQKKGLKISYGHELKSIQIIDAGFLLDVYDKRHHINKKILVKKNLFLNLTLWNILKIFNEKNSFTKKLQNKLLKQESWGACALYGYFENKESFPQLPWYHQIFSSHNEIIELNSSLYLSVYQAEENNHLRHFTATIHMDIKLYNEVLKTTYHEKLRERLENALQIKVIESEFATPKTYEKYTLRSDGKVGGFITNSYNMIFPATPSEFKHPNKISKLYIVGDSVFPGQGVVSSSLSGIIAWERAFNQRFSNLK</sequence>
<dbReference type="PANTHER" id="PTHR46313:SF3">
    <property type="entry name" value="PROLYCOPENE ISOMERASE, CHLOROPLASTIC"/>
    <property type="match status" value="1"/>
</dbReference>
<organism evidence="1 2">
    <name type="scientific">Silvanigrella aquatica</name>
    <dbReference type="NCBI Taxonomy" id="1915309"/>
    <lineage>
        <taxon>Bacteria</taxon>
        <taxon>Pseudomonadati</taxon>
        <taxon>Bdellovibrionota</taxon>
        <taxon>Oligoflexia</taxon>
        <taxon>Silvanigrellales</taxon>
        <taxon>Silvanigrellaceae</taxon>
        <taxon>Silvanigrella</taxon>
    </lineage>
</organism>
<dbReference type="Gene3D" id="3.50.50.60">
    <property type="entry name" value="FAD/NAD(P)-binding domain"/>
    <property type="match status" value="1"/>
</dbReference>
<gene>
    <name evidence="1" type="ORF">AXG55_09120</name>
</gene>
<dbReference type="Pfam" id="PF13450">
    <property type="entry name" value="NAD_binding_8"/>
    <property type="match status" value="1"/>
</dbReference>
<dbReference type="InterPro" id="IPR036188">
    <property type="entry name" value="FAD/NAD-bd_sf"/>
</dbReference>
<dbReference type="SUPFAM" id="SSF51905">
    <property type="entry name" value="FAD/NAD(P)-binding domain"/>
    <property type="match status" value="1"/>
</dbReference>
<evidence type="ECO:0000313" key="1">
    <source>
        <dbReference type="EMBL" id="APJ04057.1"/>
    </source>
</evidence>
<dbReference type="Proteomes" id="UP000184731">
    <property type="component" value="Chromosome"/>
</dbReference>
<dbReference type="EMBL" id="CP017834">
    <property type="protein sequence ID" value="APJ04057.1"/>
    <property type="molecule type" value="Genomic_DNA"/>
</dbReference>
<dbReference type="AlphaFoldDB" id="A0A1L4D1I8"/>
<proteinExistence type="predicted"/>
<reference evidence="1 2" key="1">
    <citation type="submission" date="2016-10" db="EMBL/GenBank/DDBJ databases">
        <title>Silvanigrella aquatica sp. nov., isolated from a freshwater lake located in the Black Forest, Germany, description of Silvanigrellaceae fam. nov., Silvanigrellales ord. nov., reclassification of the order Bdellovibrionales in the class Oligoflexia, reclassification of the families Bacteriovoracaceae and Halobacteriovoraceae in the new order Bacteriovoracales ord. nov., and reclassification of the family Pseudobacteriovoracaceae in the order Oligoflexiales.</title>
        <authorList>
            <person name="Hahn M.W."/>
            <person name="Schmidt J."/>
            <person name="Koll U."/>
            <person name="Rohde M."/>
            <person name="Verbag S."/>
            <person name="Pitt A."/>
            <person name="Nakai R."/>
            <person name="Naganuma T."/>
            <person name="Lang E."/>
        </authorList>
    </citation>
    <scope>NUCLEOTIDE SEQUENCE [LARGE SCALE GENOMIC DNA]</scope>
    <source>
        <strain evidence="1 2">MWH-Nonnen-W8red</strain>
    </source>
</reference>
<evidence type="ECO:0008006" key="3">
    <source>
        <dbReference type="Google" id="ProtNLM"/>
    </source>
</evidence>